<accession>A0A6J7VG66</accession>
<gene>
    <name evidence="1" type="ORF">UFOPK4371_01004</name>
</gene>
<proteinExistence type="predicted"/>
<name>A0A6J7VG66_9ZZZZ</name>
<dbReference type="AlphaFoldDB" id="A0A6J7VG66"/>
<dbReference type="EMBL" id="CAFBRD010000050">
    <property type="protein sequence ID" value="CAB5077340.1"/>
    <property type="molecule type" value="Genomic_DNA"/>
</dbReference>
<protein>
    <submittedName>
        <fullName evidence="1">Unannotated protein</fullName>
    </submittedName>
</protein>
<sequence>MLWPTWHARSDDSAVDTNRNVEFTTRGIDRIHLLVAHTDLRNHSARERHSGDNVVFGLETLEVANRFHPLVGVSLCAQMEATGVFGLGANRMFVHTGHALLDVERVHLFDDPRNNIGIGCHNVGDVFEHVLSGELKLLKRLLVFQVGLEEVVRGLLVFDARIWETHTEINNAKICRHTHVLSPCCDAPIR</sequence>
<organism evidence="1">
    <name type="scientific">freshwater metagenome</name>
    <dbReference type="NCBI Taxonomy" id="449393"/>
    <lineage>
        <taxon>unclassified sequences</taxon>
        <taxon>metagenomes</taxon>
        <taxon>ecological metagenomes</taxon>
    </lineage>
</organism>
<reference evidence="1" key="1">
    <citation type="submission" date="2020-05" db="EMBL/GenBank/DDBJ databases">
        <authorList>
            <person name="Chiriac C."/>
            <person name="Salcher M."/>
            <person name="Ghai R."/>
            <person name="Kavagutti S V."/>
        </authorList>
    </citation>
    <scope>NUCLEOTIDE SEQUENCE</scope>
</reference>
<evidence type="ECO:0000313" key="1">
    <source>
        <dbReference type="EMBL" id="CAB5077340.1"/>
    </source>
</evidence>